<dbReference type="EMBL" id="JBDODL010000822">
    <property type="protein sequence ID" value="MES1920721.1"/>
    <property type="molecule type" value="Genomic_DNA"/>
</dbReference>
<reference evidence="7 8" key="1">
    <citation type="journal article" date="2024" name="BMC Biol.">
        <title>Comparative genomics of Ascetosporea gives new insight into the evolutionary basis for animal parasitism in Rhizaria.</title>
        <authorList>
            <person name="Hiltunen Thoren M."/>
            <person name="Onut-Brannstrom I."/>
            <person name="Alfjorden A."/>
            <person name="Peckova H."/>
            <person name="Swords F."/>
            <person name="Hooper C."/>
            <person name="Holzer A.S."/>
            <person name="Bass D."/>
            <person name="Burki F."/>
        </authorList>
    </citation>
    <scope>NUCLEOTIDE SEQUENCE [LARGE SCALE GENOMIC DNA]</scope>
    <source>
        <strain evidence="7">20-A016</strain>
    </source>
</reference>
<dbReference type="PANTHER" id="PTHR24379">
    <property type="entry name" value="KRAB AND ZINC FINGER DOMAIN-CONTAINING"/>
    <property type="match status" value="1"/>
</dbReference>
<dbReference type="PANTHER" id="PTHR24379:SF127">
    <property type="entry name" value="BLOODY FINGERS-RELATED"/>
    <property type="match status" value="1"/>
</dbReference>
<dbReference type="Pfam" id="PF00096">
    <property type="entry name" value="zf-C2H2"/>
    <property type="match status" value="3"/>
</dbReference>
<keyword evidence="3 5" id="KW-0863">Zinc-finger</keyword>
<dbReference type="InterPro" id="IPR013087">
    <property type="entry name" value="Znf_C2H2_type"/>
</dbReference>
<dbReference type="PROSITE" id="PS50157">
    <property type="entry name" value="ZINC_FINGER_C2H2_2"/>
    <property type="match status" value="3"/>
</dbReference>
<protein>
    <recommendedName>
        <fullName evidence="6">C2H2-type domain-containing protein</fullName>
    </recommendedName>
</protein>
<dbReference type="PROSITE" id="PS00028">
    <property type="entry name" value="ZINC_FINGER_C2H2_1"/>
    <property type="match status" value="3"/>
</dbReference>
<sequence>MASKPKKARIKNSGKAFICDFCDSSFPNLRKLNIHRNRPNSHRFRCLRCPKKFVFRKKLTMHIQNAHLSYFGKADKAFRAAKAIVAETREIADSTKKFFPFLCEFCLKRFSNKSELDRHTDTHTGHKQFKCDMCPKSFSQESNLNRHRNVHMGVKPHVCAKCKVAYTDKSSLYKHQAKGDCALRYSSGFFPLEKMSLEQRETNDLFSEKTFTSDFCSYWASLRHFYD</sequence>
<proteinExistence type="predicted"/>
<keyword evidence="4" id="KW-0862">Zinc</keyword>
<dbReference type="InterPro" id="IPR036236">
    <property type="entry name" value="Znf_C2H2_sf"/>
</dbReference>
<name>A0ABV2AM34_9EUKA</name>
<evidence type="ECO:0000313" key="8">
    <source>
        <dbReference type="Proteomes" id="UP001439008"/>
    </source>
</evidence>
<evidence type="ECO:0000256" key="5">
    <source>
        <dbReference type="PROSITE-ProRule" id="PRU00042"/>
    </source>
</evidence>
<dbReference type="SUPFAM" id="SSF57667">
    <property type="entry name" value="beta-beta-alpha zinc fingers"/>
    <property type="match status" value="3"/>
</dbReference>
<keyword evidence="2" id="KW-0677">Repeat</keyword>
<feature type="domain" description="C2H2-type" evidence="6">
    <location>
        <begin position="129"/>
        <end position="156"/>
    </location>
</feature>
<evidence type="ECO:0000256" key="3">
    <source>
        <dbReference type="ARBA" id="ARBA00022771"/>
    </source>
</evidence>
<accession>A0ABV2AM34</accession>
<evidence type="ECO:0000256" key="4">
    <source>
        <dbReference type="ARBA" id="ARBA00022833"/>
    </source>
</evidence>
<organism evidence="7 8">
    <name type="scientific">Bonamia ostreae</name>
    <dbReference type="NCBI Taxonomy" id="126728"/>
    <lineage>
        <taxon>Eukaryota</taxon>
        <taxon>Sar</taxon>
        <taxon>Rhizaria</taxon>
        <taxon>Endomyxa</taxon>
        <taxon>Ascetosporea</taxon>
        <taxon>Haplosporida</taxon>
        <taxon>Bonamia</taxon>
    </lineage>
</organism>
<keyword evidence="1" id="KW-0479">Metal-binding</keyword>
<dbReference type="Gene3D" id="3.30.160.60">
    <property type="entry name" value="Classic Zinc Finger"/>
    <property type="match status" value="4"/>
</dbReference>
<evidence type="ECO:0000256" key="2">
    <source>
        <dbReference type="ARBA" id="ARBA00022737"/>
    </source>
</evidence>
<dbReference type="SMART" id="SM00355">
    <property type="entry name" value="ZnF_C2H2"/>
    <property type="match status" value="5"/>
</dbReference>
<evidence type="ECO:0000256" key="1">
    <source>
        <dbReference type="ARBA" id="ARBA00022723"/>
    </source>
</evidence>
<feature type="domain" description="C2H2-type" evidence="6">
    <location>
        <begin position="44"/>
        <end position="67"/>
    </location>
</feature>
<keyword evidence="8" id="KW-1185">Reference proteome</keyword>
<gene>
    <name evidence="7" type="ORF">MHBO_002361</name>
</gene>
<comment type="caution">
    <text evidence="7">The sequence shown here is derived from an EMBL/GenBank/DDBJ whole genome shotgun (WGS) entry which is preliminary data.</text>
</comment>
<feature type="domain" description="C2H2-type" evidence="6">
    <location>
        <begin position="101"/>
        <end position="128"/>
    </location>
</feature>
<evidence type="ECO:0000313" key="7">
    <source>
        <dbReference type="EMBL" id="MES1920721.1"/>
    </source>
</evidence>
<dbReference type="Proteomes" id="UP001439008">
    <property type="component" value="Unassembled WGS sequence"/>
</dbReference>
<evidence type="ECO:0000259" key="6">
    <source>
        <dbReference type="PROSITE" id="PS50157"/>
    </source>
</evidence>